<feature type="domain" description="Autophagy-related protein 16" evidence="5">
    <location>
        <begin position="46"/>
        <end position="129"/>
    </location>
</feature>
<dbReference type="GO" id="GO:1905037">
    <property type="term" value="P:autophagosome organization"/>
    <property type="evidence" value="ECO:0007669"/>
    <property type="project" value="EnsemblFungi"/>
</dbReference>
<dbReference type="GeneID" id="11496020"/>
<sequence length="136" mass="16210">MDEFFMEKLKERDVIESRFSELFQEVDGDALWKQQQNNVQTAGKDVTENNRLIISKLRDELMEKEVELKRLQEVINVQDKNNEKLNDELITVNIENNILQEKLSSLNKEHNKLVQRWLAKVQHEVDTMNAHFERDS</sequence>
<evidence type="ECO:0000256" key="4">
    <source>
        <dbReference type="SAM" id="Coils"/>
    </source>
</evidence>
<dbReference type="GO" id="GO:0000422">
    <property type="term" value="P:autophagy of mitochondrion"/>
    <property type="evidence" value="ECO:0007669"/>
    <property type="project" value="EnsemblFungi"/>
</dbReference>
<dbReference type="KEGG" id="ndi:NDAI_0H03160"/>
<dbReference type="GO" id="GO:0030674">
    <property type="term" value="F:protein-macromolecule adaptor activity"/>
    <property type="evidence" value="ECO:0007669"/>
    <property type="project" value="EnsemblFungi"/>
</dbReference>
<comment type="similarity">
    <text evidence="2">Belongs to the ATG16 family.</text>
</comment>
<dbReference type="AlphaFoldDB" id="G0WFC8"/>
<gene>
    <name evidence="6" type="primary">NDAI0H03160</name>
    <name evidence="6" type="ordered locus">NDAI_0H03160</name>
</gene>
<dbReference type="OrthoDB" id="8949486at2759"/>
<keyword evidence="3" id="KW-0072">Autophagy</keyword>
<dbReference type="Gene3D" id="1.20.5.170">
    <property type="match status" value="1"/>
</dbReference>
<evidence type="ECO:0000313" key="6">
    <source>
        <dbReference type="EMBL" id="CCD26489.1"/>
    </source>
</evidence>
<accession>G0WFC8</accession>
<dbReference type="GO" id="GO:0032258">
    <property type="term" value="P:cytoplasm to vacuole targeting by the Cvt pathway"/>
    <property type="evidence" value="ECO:0007669"/>
    <property type="project" value="EnsemblFungi"/>
</dbReference>
<dbReference type="EMBL" id="HE580274">
    <property type="protein sequence ID" value="CCD26489.1"/>
    <property type="molecule type" value="Genomic_DNA"/>
</dbReference>
<evidence type="ECO:0000256" key="1">
    <source>
        <dbReference type="ARBA" id="ARBA00004623"/>
    </source>
</evidence>
<proteinExistence type="inferred from homology"/>
<keyword evidence="4" id="KW-0175">Coiled coil</keyword>
<name>G0WFC8_NAUDC</name>
<comment type="subcellular location">
    <subcellularLocation>
        <location evidence="1">Preautophagosomal structure membrane</location>
        <topology evidence="1">Peripheral membrane protein</topology>
    </subcellularLocation>
</comment>
<evidence type="ECO:0000256" key="3">
    <source>
        <dbReference type="ARBA" id="ARBA00023006"/>
    </source>
</evidence>
<organism evidence="6 7">
    <name type="scientific">Naumovozyma dairenensis (strain ATCC 10597 / BCRC 20456 / CBS 421 / NBRC 0211 / NRRL Y-12639)</name>
    <name type="common">Saccharomyces dairenensis</name>
    <dbReference type="NCBI Taxonomy" id="1071378"/>
    <lineage>
        <taxon>Eukaryota</taxon>
        <taxon>Fungi</taxon>
        <taxon>Dikarya</taxon>
        <taxon>Ascomycota</taxon>
        <taxon>Saccharomycotina</taxon>
        <taxon>Saccharomycetes</taxon>
        <taxon>Saccharomycetales</taxon>
        <taxon>Saccharomycetaceae</taxon>
        <taxon>Naumovozyma</taxon>
    </lineage>
</organism>
<evidence type="ECO:0000259" key="5">
    <source>
        <dbReference type="Pfam" id="PF08614"/>
    </source>
</evidence>
<dbReference type="Pfam" id="PF08614">
    <property type="entry name" value="ATG16"/>
    <property type="match status" value="1"/>
</dbReference>
<dbReference type="InterPro" id="IPR013923">
    <property type="entry name" value="Autophagy-rel_prot_16_dom"/>
</dbReference>
<dbReference type="STRING" id="1071378.G0WFC8"/>
<evidence type="ECO:0000256" key="2">
    <source>
        <dbReference type="ARBA" id="ARBA00005331"/>
    </source>
</evidence>
<evidence type="ECO:0000313" key="7">
    <source>
        <dbReference type="Proteomes" id="UP000000689"/>
    </source>
</evidence>
<reference evidence="6 7" key="1">
    <citation type="journal article" date="2011" name="Proc. Natl. Acad. Sci. U.S.A.">
        <title>Evolutionary erosion of yeast sex chromosomes by mating-type switching accidents.</title>
        <authorList>
            <person name="Gordon J.L."/>
            <person name="Armisen D."/>
            <person name="Proux-Wera E."/>
            <person name="Oheigeartaigh S.S."/>
            <person name="Byrne K.P."/>
            <person name="Wolfe K.H."/>
        </authorList>
    </citation>
    <scope>NUCLEOTIDE SEQUENCE [LARGE SCALE GENOMIC DNA]</scope>
    <source>
        <strain evidence="7">ATCC 10597 / BCRC 20456 / CBS 421 / NBRC 0211 / NRRL Y-12639</strain>
    </source>
</reference>
<dbReference type="GO" id="GO:0120095">
    <property type="term" value="C:vacuole-isolation membrane contact site"/>
    <property type="evidence" value="ECO:0007669"/>
    <property type="project" value="EnsemblFungi"/>
</dbReference>
<dbReference type="eggNOG" id="ENOG502S6TV">
    <property type="taxonomic scope" value="Eukaryota"/>
</dbReference>
<dbReference type="OMA" id="QLRNKDY"/>
<dbReference type="Proteomes" id="UP000000689">
    <property type="component" value="Chromosome 8"/>
</dbReference>
<feature type="coiled-coil region" evidence="4">
    <location>
        <begin position="54"/>
        <end position="116"/>
    </location>
</feature>
<dbReference type="GO" id="GO:0034045">
    <property type="term" value="C:phagophore assembly site membrane"/>
    <property type="evidence" value="ECO:0007669"/>
    <property type="project" value="UniProtKB-SubCell"/>
</dbReference>
<dbReference type="GO" id="GO:0034727">
    <property type="term" value="P:piecemeal microautophagy of the nucleus"/>
    <property type="evidence" value="ECO:0007669"/>
    <property type="project" value="EnsemblFungi"/>
</dbReference>
<dbReference type="GO" id="GO:0034274">
    <property type="term" value="C:Atg12-Atg5-Atg16 complex"/>
    <property type="evidence" value="ECO:0007669"/>
    <property type="project" value="EnsemblFungi"/>
</dbReference>
<dbReference type="CDD" id="cd22887">
    <property type="entry name" value="Atg16_CCD"/>
    <property type="match status" value="1"/>
</dbReference>
<dbReference type="GO" id="GO:0042802">
    <property type="term" value="F:identical protein binding"/>
    <property type="evidence" value="ECO:0007669"/>
    <property type="project" value="EnsemblFungi"/>
</dbReference>
<protein>
    <recommendedName>
        <fullName evidence="5">Autophagy-related protein 16 domain-containing protein</fullName>
    </recommendedName>
</protein>
<dbReference type="GO" id="GO:0019776">
    <property type="term" value="F:Atg8-family ligase activity"/>
    <property type="evidence" value="ECO:0007669"/>
    <property type="project" value="EnsemblFungi"/>
</dbReference>
<dbReference type="HOGENOM" id="CLU_158825_0_0_1"/>
<dbReference type="GO" id="GO:0061908">
    <property type="term" value="C:phagophore"/>
    <property type="evidence" value="ECO:0007669"/>
    <property type="project" value="EnsemblFungi"/>
</dbReference>
<dbReference type="RefSeq" id="XP_003671732.1">
    <property type="nucleotide sequence ID" value="XM_003671684.1"/>
</dbReference>
<keyword evidence="7" id="KW-1185">Reference proteome</keyword>